<dbReference type="AlphaFoldDB" id="A0A0P0WEJ9"/>
<reference evidence="2 3" key="3">
    <citation type="journal article" date="2013" name="Rice">
        <title>Improvement of the Oryza sativa Nipponbare reference genome using next generation sequence and optical map data.</title>
        <authorList>
            <person name="Kawahara Y."/>
            <person name="de la Bastide M."/>
            <person name="Hamilton J.P."/>
            <person name="Kanamori H."/>
            <person name="McCombie W.R."/>
            <person name="Ouyang S."/>
            <person name="Schwartz D.C."/>
            <person name="Tanaka T."/>
            <person name="Wu J."/>
            <person name="Zhou S."/>
            <person name="Childs K.L."/>
            <person name="Davidson R.M."/>
            <person name="Lin H."/>
            <person name="Quesada-Ocampo L."/>
            <person name="Vaillancourt B."/>
            <person name="Sakai H."/>
            <person name="Lee S.S."/>
            <person name="Kim J."/>
            <person name="Numa H."/>
            <person name="Itoh T."/>
            <person name="Buell C.R."/>
            <person name="Matsumoto T."/>
        </authorList>
    </citation>
    <scope>NUCLEOTIDE SEQUENCE [LARGE SCALE GENOMIC DNA]</scope>
    <source>
        <strain evidence="3">cv. Nipponbare</strain>
    </source>
</reference>
<sequence>MLARARASHGSWAPAPQGDARGRCAAVVCARLHPSRIASSQAYSGSALGGRRTTGIGEAQLRRLRGHRRRTCARSRASAHQLQRLPTTQP</sequence>
<name>A0A0P0WEJ9_ORYSJ</name>
<feature type="compositionally biased region" description="Basic residues" evidence="1">
    <location>
        <begin position="64"/>
        <end position="73"/>
    </location>
</feature>
<dbReference type="EMBL" id="AP014960">
    <property type="protein sequence ID" value="BAS90936.1"/>
    <property type="molecule type" value="Genomic_DNA"/>
</dbReference>
<reference evidence="3" key="1">
    <citation type="journal article" date="2005" name="Nature">
        <title>The map-based sequence of the rice genome.</title>
        <authorList>
            <consortium name="International rice genome sequencing project (IRGSP)"/>
            <person name="Matsumoto T."/>
            <person name="Wu J."/>
            <person name="Kanamori H."/>
            <person name="Katayose Y."/>
            <person name="Fujisawa M."/>
            <person name="Namiki N."/>
            <person name="Mizuno H."/>
            <person name="Yamamoto K."/>
            <person name="Antonio B.A."/>
            <person name="Baba T."/>
            <person name="Sakata K."/>
            <person name="Nagamura Y."/>
            <person name="Aoki H."/>
            <person name="Arikawa K."/>
            <person name="Arita K."/>
            <person name="Bito T."/>
            <person name="Chiden Y."/>
            <person name="Fujitsuka N."/>
            <person name="Fukunaka R."/>
            <person name="Hamada M."/>
            <person name="Harada C."/>
            <person name="Hayashi A."/>
            <person name="Hijishita S."/>
            <person name="Honda M."/>
            <person name="Hosokawa S."/>
            <person name="Ichikawa Y."/>
            <person name="Idonuma A."/>
            <person name="Iijima M."/>
            <person name="Ikeda M."/>
            <person name="Ikeno M."/>
            <person name="Ito K."/>
            <person name="Ito S."/>
            <person name="Ito T."/>
            <person name="Ito Y."/>
            <person name="Ito Y."/>
            <person name="Iwabuchi A."/>
            <person name="Kamiya K."/>
            <person name="Karasawa W."/>
            <person name="Kurita K."/>
            <person name="Katagiri S."/>
            <person name="Kikuta A."/>
            <person name="Kobayashi H."/>
            <person name="Kobayashi N."/>
            <person name="Machita K."/>
            <person name="Maehara T."/>
            <person name="Masukawa M."/>
            <person name="Mizubayashi T."/>
            <person name="Mukai Y."/>
            <person name="Nagasaki H."/>
            <person name="Nagata Y."/>
            <person name="Naito S."/>
            <person name="Nakashima M."/>
            <person name="Nakama Y."/>
            <person name="Nakamichi Y."/>
            <person name="Nakamura M."/>
            <person name="Meguro A."/>
            <person name="Negishi M."/>
            <person name="Ohta I."/>
            <person name="Ohta T."/>
            <person name="Okamoto M."/>
            <person name="Ono N."/>
            <person name="Saji S."/>
            <person name="Sakaguchi M."/>
            <person name="Sakai K."/>
            <person name="Shibata M."/>
            <person name="Shimokawa T."/>
            <person name="Song J."/>
            <person name="Takazaki Y."/>
            <person name="Terasawa K."/>
            <person name="Tsugane M."/>
            <person name="Tsuji K."/>
            <person name="Ueda S."/>
            <person name="Waki K."/>
            <person name="Yamagata H."/>
            <person name="Yamamoto M."/>
            <person name="Yamamoto S."/>
            <person name="Yamane H."/>
            <person name="Yoshiki S."/>
            <person name="Yoshihara R."/>
            <person name="Yukawa K."/>
            <person name="Zhong H."/>
            <person name="Yano M."/>
            <person name="Yuan Q."/>
            <person name="Ouyang S."/>
            <person name="Liu J."/>
            <person name="Jones K.M."/>
            <person name="Gansberger K."/>
            <person name="Moffat K."/>
            <person name="Hill J."/>
            <person name="Bera J."/>
            <person name="Fadrosh D."/>
            <person name="Jin S."/>
            <person name="Johri S."/>
            <person name="Kim M."/>
            <person name="Overton L."/>
            <person name="Reardon M."/>
            <person name="Tsitrin T."/>
            <person name="Vuong H."/>
            <person name="Weaver B."/>
            <person name="Ciecko A."/>
            <person name="Tallon L."/>
            <person name="Jackson J."/>
            <person name="Pai G."/>
            <person name="Aken S.V."/>
            <person name="Utterback T."/>
            <person name="Reidmuller S."/>
            <person name="Feldblyum T."/>
            <person name="Hsiao J."/>
            <person name="Zismann V."/>
            <person name="Iobst S."/>
            <person name="de Vazeille A.R."/>
            <person name="Buell C.R."/>
            <person name="Ying K."/>
            <person name="Li Y."/>
            <person name="Lu T."/>
            <person name="Huang Y."/>
            <person name="Zhao Q."/>
            <person name="Feng Q."/>
            <person name="Zhang L."/>
            <person name="Zhu J."/>
            <person name="Weng Q."/>
            <person name="Mu J."/>
            <person name="Lu Y."/>
            <person name="Fan D."/>
            <person name="Liu Y."/>
            <person name="Guan J."/>
            <person name="Zhang Y."/>
            <person name="Yu S."/>
            <person name="Liu X."/>
            <person name="Zhang Y."/>
            <person name="Hong G."/>
            <person name="Han B."/>
            <person name="Choisne N."/>
            <person name="Demange N."/>
            <person name="Orjeda G."/>
            <person name="Samain S."/>
            <person name="Cattolico L."/>
            <person name="Pelletier E."/>
            <person name="Couloux A."/>
            <person name="Segurens B."/>
            <person name="Wincker P."/>
            <person name="D'Hont A."/>
            <person name="Scarpelli C."/>
            <person name="Weissenbach J."/>
            <person name="Salanoubat M."/>
            <person name="Quetier F."/>
            <person name="Yu Y."/>
            <person name="Kim H.R."/>
            <person name="Rambo T."/>
            <person name="Currie J."/>
            <person name="Collura K."/>
            <person name="Luo M."/>
            <person name="Yang T."/>
            <person name="Ammiraju J.S.S."/>
            <person name="Engler F."/>
            <person name="Soderlund C."/>
            <person name="Wing R.A."/>
            <person name="Palmer L.E."/>
            <person name="de la Bastide M."/>
            <person name="Spiegel L."/>
            <person name="Nascimento L."/>
            <person name="Zutavern T."/>
            <person name="O'Shaughnessy A."/>
            <person name="Dike S."/>
            <person name="Dedhia N."/>
            <person name="Preston R."/>
            <person name="Balija V."/>
            <person name="McCombie W.R."/>
            <person name="Chow T."/>
            <person name="Chen H."/>
            <person name="Chung M."/>
            <person name="Chen C."/>
            <person name="Shaw J."/>
            <person name="Wu H."/>
            <person name="Hsiao K."/>
            <person name="Chao Y."/>
            <person name="Chu M."/>
            <person name="Cheng C."/>
            <person name="Hour A."/>
            <person name="Lee P."/>
            <person name="Lin S."/>
            <person name="Lin Y."/>
            <person name="Liou J."/>
            <person name="Liu S."/>
            <person name="Hsing Y."/>
            <person name="Raghuvanshi S."/>
            <person name="Mohanty A."/>
            <person name="Bharti A.K."/>
            <person name="Gaur A."/>
            <person name="Gupta V."/>
            <person name="Kumar D."/>
            <person name="Ravi V."/>
            <person name="Vij S."/>
            <person name="Kapur A."/>
            <person name="Khurana P."/>
            <person name="Khurana P."/>
            <person name="Khurana J.P."/>
            <person name="Tyagi A.K."/>
            <person name="Gaikwad K."/>
            <person name="Singh A."/>
            <person name="Dalal V."/>
            <person name="Srivastava S."/>
            <person name="Dixit A."/>
            <person name="Pal A.K."/>
            <person name="Ghazi I.A."/>
            <person name="Yadav M."/>
            <person name="Pandit A."/>
            <person name="Bhargava A."/>
            <person name="Sureshbabu K."/>
            <person name="Batra K."/>
            <person name="Sharma T.R."/>
            <person name="Mohapatra T."/>
            <person name="Singh N.K."/>
            <person name="Messing J."/>
            <person name="Nelson A.B."/>
            <person name="Fuks G."/>
            <person name="Kavchok S."/>
            <person name="Keizer G."/>
            <person name="Linton E."/>
            <person name="Llaca V."/>
            <person name="Song R."/>
            <person name="Tanyolac B."/>
            <person name="Young S."/>
            <person name="Ho-Il K."/>
            <person name="Hahn J.H."/>
            <person name="Sangsakoo G."/>
            <person name="Vanavichit A."/>
            <person name="de Mattos Luiz.A.T."/>
            <person name="Zimmer P.D."/>
            <person name="Malone G."/>
            <person name="Dellagostin O."/>
            <person name="de Oliveira A.C."/>
            <person name="Bevan M."/>
            <person name="Bancroft I."/>
            <person name="Minx P."/>
            <person name="Cordum H."/>
            <person name="Wilson R."/>
            <person name="Cheng Z."/>
            <person name="Jin W."/>
            <person name="Jiang J."/>
            <person name="Leong S.A."/>
            <person name="Iwama H."/>
            <person name="Gojobori T."/>
            <person name="Itoh T."/>
            <person name="Niimura Y."/>
            <person name="Fujii Y."/>
            <person name="Habara T."/>
            <person name="Sakai H."/>
            <person name="Sato Y."/>
            <person name="Wilson G."/>
            <person name="Kumar K."/>
            <person name="McCouch S."/>
            <person name="Juretic N."/>
            <person name="Hoen D."/>
            <person name="Wright S."/>
            <person name="Bruskiewich R."/>
            <person name="Bureau T."/>
            <person name="Miyao A."/>
            <person name="Hirochika H."/>
            <person name="Nishikawa T."/>
            <person name="Kadowaki K."/>
            <person name="Sugiura M."/>
            <person name="Burr B."/>
            <person name="Sasaki T."/>
        </authorList>
    </citation>
    <scope>NUCLEOTIDE SEQUENCE [LARGE SCALE GENOMIC DNA]</scope>
    <source>
        <strain evidence="3">cv. Nipponbare</strain>
    </source>
</reference>
<evidence type="ECO:0000313" key="3">
    <source>
        <dbReference type="Proteomes" id="UP000059680"/>
    </source>
</evidence>
<feature type="region of interest" description="Disordered" evidence="1">
    <location>
        <begin position="64"/>
        <end position="90"/>
    </location>
</feature>
<evidence type="ECO:0000256" key="1">
    <source>
        <dbReference type="SAM" id="MobiDB-lite"/>
    </source>
</evidence>
<dbReference type="InParanoid" id="A0A0P0WEJ9"/>
<proteinExistence type="predicted"/>
<gene>
    <name evidence="2" type="ordered locus">Os04g0609550</name>
    <name evidence="2" type="ORF">OSNPB_040609550</name>
</gene>
<protein>
    <submittedName>
        <fullName evidence="2">Os04g0609550 protein</fullName>
    </submittedName>
</protein>
<evidence type="ECO:0000313" key="2">
    <source>
        <dbReference type="EMBL" id="BAS90936.1"/>
    </source>
</evidence>
<reference evidence="2 3" key="2">
    <citation type="journal article" date="2013" name="Plant Cell Physiol.">
        <title>Rice Annotation Project Database (RAP-DB): an integrative and interactive database for rice genomics.</title>
        <authorList>
            <person name="Sakai H."/>
            <person name="Lee S.S."/>
            <person name="Tanaka T."/>
            <person name="Numa H."/>
            <person name="Kim J."/>
            <person name="Kawahara Y."/>
            <person name="Wakimoto H."/>
            <person name="Yang C.C."/>
            <person name="Iwamoto M."/>
            <person name="Abe T."/>
            <person name="Yamada Y."/>
            <person name="Muto A."/>
            <person name="Inokuchi H."/>
            <person name="Ikemura T."/>
            <person name="Matsumoto T."/>
            <person name="Sasaki T."/>
            <person name="Itoh T."/>
        </authorList>
    </citation>
    <scope>NUCLEOTIDE SEQUENCE [LARGE SCALE GENOMIC DNA]</scope>
    <source>
        <strain evidence="3">cv. Nipponbare</strain>
    </source>
</reference>
<accession>A0A0P0WEJ9</accession>
<dbReference type="PaxDb" id="39947-A0A0P0WEJ9"/>
<organism evidence="2 3">
    <name type="scientific">Oryza sativa subsp. japonica</name>
    <name type="common">Rice</name>
    <dbReference type="NCBI Taxonomy" id="39947"/>
    <lineage>
        <taxon>Eukaryota</taxon>
        <taxon>Viridiplantae</taxon>
        <taxon>Streptophyta</taxon>
        <taxon>Embryophyta</taxon>
        <taxon>Tracheophyta</taxon>
        <taxon>Spermatophyta</taxon>
        <taxon>Magnoliopsida</taxon>
        <taxon>Liliopsida</taxon>
        <taxon>Poales</taxon>
        <taxon>Poaceae</taxon>
        <taxon>BOP clade</taxon>
        <taxon>Oryzoideae</taxon>
        <taxon>Oryzeae</taxon>
        <taxon>Oryzinae</taxon>
        <taxon>Oryza</taxon>
        <taxon>Oryza sativa</taxon>
    </lineage>
</organism>
<dbReference type="Proteomes" id="UP000059680">
    <property type="component" value="Chromosome 4"/>
</dbReference>
<keyword evidence="3" id="KW-1185">Reference proteome</keyword>